<evidence type="ECO:0000313" key="2">
    <source>
        <dbReference type="EMBL" id="CAF4506566.1"/>
    </source>
</evidence>
<evidence type="ECO:0000256" key="1">
    <source>
        <dbReference type="SAM" id="MobiDB-lite"/>
    </source>
</evidence>
<dbReference type="EMBL" id="CAJOBQ010001670">
    <property type="protein sequence ID" value="CAF4506566.1"/>
    <property type="molecule type" value="Genomic_DNA"/>
</dbReference>
<proteinExistence type="predicted"/>
<feature type="region of interest" description="Disordered" evidence="1">
    <location>
        <begin position="17"/>
        <end position="36"/>
    </location>
</feature>
<sequence length="156" mass="18068">MILLMSNNVIKRMNKKLSNKINRTNKNDDEDNENNSRIMTDREFNFNQIYHKYSKYVLKISKHSYDKKKFYFFVGDNCSLVAHCQLLTSKITHVVNTATGFAENYTDMGASNRTGITAVNRRFSCGFYCMGRSNDLFCVEPIHLLVSSKHADMKLV</sequence>
<organism evidence="3 4">
    <name type="scientific">Rotaria socialis</name>
    <dbReference type="NCBI Taxonomy" id="392032"/>
    <lineage>
        <taxon>Eukaryota</taxon>
        <taxon>Metazoa</taxon>
        <taxon>Spiralia</taxon>
        <taxon>Gnathifera</taxon>
        <taxon>Rotifera</taxon>
        <taxon>Eurotatoria</taxon>
        <taxon>Bdelloidea</taxon>
        <taxon>Philodinida</taxon>
        <taxon>Philodinidae</taxon>
        <taxon>Rotaria</taxon>
    </lineage>
</organism>
<dbReference type="Proteomes" id="UP000663862">
    <property type="component" value="Unassembled WGS sequence"/>
</dbReference>
<dbReference type="AlphaFoldDB" id="A0A821LV21"/>
<accession>A0A821LV21</accession>
<evidence type="ECO:0000313" key="3">
    <source>
        <dbReference type="EMBL" id="CAF4757586.1"/>
    </source>
</evidence>
<name>A0A821LV21_9BILA</name>
<comment type="caution">
    <text evidence="3">The sequence shown here is derived from an EMBL/GenBank/DDBJ whole genome shotgun (WGS) entry which is preliminary data.</text>
</comment>
<protein>
    <submittedName>
        <fullName evidence="3">Uncharacterized protein</fullName>
    </submittedName>
</protein>
<dbReference type="EMBL" id="CAJOBS010001741">
    <property type="protein sequence ID" value="CAF4757586.1"/>
    <property type="molecule type" value="Genomic_DNA"/>
</dbReference>
<gene>
    <name evidence="3" type="ORF">TOA249_LOCUS20825</name>
    <name evidence="2" type="ORF">TSG867_LOCUS21527</name>
</gene>
<evidence type="ECO:0000313" key="4">
    <source>
        <dbReference type="Proteomes" id="UP000663838"/>
    </source>
</evidence>
<reference evidence="3" key="1">
    <citation type="submission" date="2021-02" db="EMBL/GenBank/DDBJ databases">
        <authorList>
            <person name="Nowell W R."/>
        </authorList>
    </citation>
    <scope>NUCLEOTIDE SEQUENCE</scope>
</reference>
<dbReference type="Proteomes" id="UP000663838">
    <property type="component" value="Unassembled WGS sequence"/>
</dbReference>